<keyword evidence="2" id="KW-1185">Reference proteome</keyword>
<gene>
    <name evidence="1" type="ORF">Amac_010720</name>
</gene>
<proteinExistence type="predicted"/>
<protein>
    <submittedName>
        <fullName evidence="1">Uncharacterized protein</fullName>
    </submittedName>
</protein>
<organism evidence="1 2">
    <name type="scientific">Acrocarpospora macrocephala</name>
    <dbReference type="NCBI Taxonomy" id="150177"/>
    <lineage>
        <taxon>Bacteria</taxon>
        <taxon>Bacillati</taxon>
        <taxon>Actinomycetota</taxon>
        <taxon>Actinomycetes</taxon>
        <taxon>Streptosporangiales</taxon>
        <taxon>Streptosporangiaceae</taxon>
        <taxon>Acrocarpospora</taxon>
    </lineage>
</organism>
<name>A0A5M3WEI1_9ACTN</name>
<dbReference type="Proteomes" id="UP000331127">
    <property type="component" value="Unassembled WGS sequence"/>
</dbReference>
<sequence>MTSRPSPNELYEQAGGDPDRYRALMIEHGHLIPGKSEPLPCGWTPRAAAPELTPADEIRAAADLLRATIPGQPADVVARVVQSDSENMDAVAFCDQPAHEPYDTCDHCHTVEVHSVQLAALIAALFNAREPIARLLEIHTEICHGDGCATVNVARALNGGDRD</sequence>
<comment type="caution">
    <text evidence="1">The sequence shown here is derived from an EMBL/GenBank/DDBJ whole genome shotgun (WGS) entry which is preliminary data.</text>
</comment>
<dbReference type="EMBL" id="BLAE01000006">
    <property type="protein sequence ID" value="GES07477.1"/>
    <property type="molecule type" value="Genomic_DNA"/>
</dbReference>
<evidence type="ECO:0000313" key="2">
    <source>
        <dbReference type="Proteomes" id="UP000331127"/>
    </source>
</evidence>
<dbReference type="RefSeq" id="WP_155353183.1">
    <property type="nucleotide sequence ID" value="NZ_BAAAHL010000012.1"/>
</dbReference>
<dbReference type="AlphaFoldDB" id="A0A5M3WEI1"/>
<evidence type="ECO:0000313" key="1">
    <source>
        <dbReference type="EMBL" id="GES07477.1"/>
    </source>
</evidence>
<reference evidence="1 2" key="1">
    <citation type="submission" date="2019-10" db="EMBL/GenBank/DDBJ databases">
        <title>Whole genome shotgun sequence of Acrocarpospora macrocephala NBRC 16266.</title>
        <authorList>
            <person name="Ichikawa N."/>
            <person name="Kimura A."/>
            <person name="Kitahashi Y."/>
            <person name="Komaki H."/>
            <person name="Oguchi A."/>
        </authorList>
    </citation>
    <scope>NUCLEOTIDE SEQUENCE [LARGE SCALE GENOMIC DNA]</scope>
    <source>
        <strain evidence="1 2">NBRC 16266</strain>
    </source>
</reference>
<accession>A0A5M3WEI1</accession>